<gene>
    <name evidence="1" type="ORF">BDR25DRAFT_23788</name>
</gene>
<accession>A0ACB6QYB7</accession>
<comment type="caution">
    <text evidence="1">The sequence shown here is derived from an EMBL/GenBank/DDBJ whole genome shotgun (WGS) entry which is preliminary data.</text>
</comment>
<keyword evidence="2" id="KW-1185">Reference proteome</keyword>
<name>A0ACB6QYB7_9PLEO</name>
<dbReference type="EMBL" id="MU003504">
    <property type="protein sequence ID" value="KAF2471855.1"/>
    <property type="molecule type" value="Genomic_DNA"/>
</dbReference>
<evidence type="ECO:0000313" key="2">
    <source>
        <dbReference type="Proteomes" id="UP000799755"/>
    </source>
</evidence>
<reference evidence="1" key="1">
    <citation type="journal article" date="2020" name="Stud. Mycol.">
        <title>101 Dothideomycetes genomes: a test case for predicting lifestyles and emergence of pathogens.</title>
        <authorList>
            <person name="Haridas S."/>
            <person name="Albert R."/>
            <person name="Binder M."/>
            <person name="Bloem J."/>
            <person name="Labutti K."/>
            <person name="Salamov A."/>
            <person name="Andreopoulos B."/>
            <person name="Baker S."/>
            <person name="Barry K."/>
            <person name="Bills G."/>
            <person name="Bluhm B."/>
            <person name="Cannon C."/>
            <person name="Castanera R."/>
            <person name="Culley D."/>
            <person name="Daum C."/>
            <person name="Ezra D."/>
            <person name="Gonzalez J."/>
            <person name="Henrissat B."/>
            <person name="Kuo A."/>
            <person name="Liang C."/>
            <person name="Lipzen A."/>
            <person name="Lutzoni F."/>
            <person name="Magnuson J."/>
            <person name="Mondo S."/>
            <person name="Nolan M."/>
            <person name="Ohm R."/>
            <person name="Pangilinan J."/>
            <person name="Park H.-J."/>
            <person name="Ramirez L."/>
            <person name="Alfaro M."/>
            <person name="Sun H."/>
            <person name="Tritt A."/>
            <person name="Yoshinaga Y."/>
            <person name="Zwiers L.-H."/>
            <person name="Turgeon B."/>
            <person name="Goodwin S."/>
            <person name="Spatafora J."/>
            <person name="Crous P."/>
            <person name="Grigoriev I."/>
        </authorList>
    </citation>
    <scope>NUCLEOTIDE SEQUENCE</scope>
    <source>
        <strain evidence="1">ATCC 200398</strain>
    </source>
</reference>
<proteinExistence type="predicted"/>
<dbReference type="Proteomes" id="UP000799755">
    <property type="component" value="Unassembled WGS sequence"/>
</dbReference>
<organism evidence="1 2">
    <name type="scientific">Lindgomyces ingoldianus</name>
    <dbReference type="NCBI Taxonomy" id="673940"/>
    <lineage>
        <taxon>Eukaryota</taxon>
        <taxon>Fungi</taxon>
        <taxon>Dikarya</taxon>
        <taxon>Ascomycota</taxon>
        <taxon>Pezizomycotina</taxon>
        <taxon>Dothideomycetes</taxon>
        <taxon>Pleosporomycetidae</taxon>
        <taxon>Pleosporales</taxon>
        <taxon>Lindgomycetaceae</taxon>
        <taxon>Lindgomyces</taxon>
    </lineage>
</organism>
<evidence type="ECO:0000313" key="1">
    <source>
        <dbReference type="EMBL" id="KAF2471855.1"/>
    </source>
</evidence>
<sequence length="55" mass="6084">MGRKRRMKRDVRGGQEADCCKVLFLLATSSGLGAVVVMISFKGNQIPVLWMDGRT</sequence>
<protein>
    <submittedName>
        <fullName evidence="1">Uncharacterized protein</fullName>
    </submittedName>
</protein>